<protein>
    <submittedName>
        <fullName evidence="2">Uncharacterized protein</fullName>
    </submittedName>
</protein>
<feature type="region of interest" description="Disordered" evidence="1">
    <location>
        <begin position="1"/>
        <end position="72"/>
    </location>
</feature>
<accession>A0A814JE61</accession>
<name>A0A814JE61_9BILA</name>
<sequence length="72" mass="7695">MSGGFSSSGSYSNQAKEGTEDIHGSEFSTGGNYSRSMSSSGSETNQADPQCINEDDVGGRIPRTTIHNKFYH</sequence>
<evidence type="ECO:0000313" key="4">
    <source>
        <dbReference type="Proteomes" id="UP000663891"/>
    </source>
</evidence>
<dbReference type="Proteomes" id="UP000663881">
    <property type="component" value="Unassembled WGS sequence"/>
</dbReference>
<feature type="compositionally biased region" description="Low complexity" evidence="1">
    <location>
        <begin position="1"/>
        <end position="12"/>
    </location>
</feature>
<dbReference type="AlphaFoldDB" id="A0A814JE61"/>
<evidence type="ECO:0000313" key="2">
    <source>
        <dbReference type="EMBL" id="CAF1037058.1"/>
    </source>
</evidence>
<gene>
    <name evidence="3" type="ORF">OKA104_LOCUS1011</name>
    <name evidence="2" type="ORF">VCS650_LOCUS16655</name>
</gene>
<dbReference type="EMBL" id="CAJOAY010000023">
    <property type="protein sequence ID" value="CAF3492467.1"/>
    <property type="molecule type" value="Genomic_DNA"/>
</dbReference>
<dbReference type="EMBL" id="CAJNON010000150">
    <property type="protein sequence ID" value="CAF1037058.1"/>
    <property type="molecule type" value="Genomic_DNA"/>
</dbReference>
<reference evidence="2" key="1">
    <citation type="submission" date="2021-02" db="EMBL/GenBank/DDBJ databases">
        <authorList>
            <person name="Nowell W R."/>
        </authorList>
    </citation>
    <scope>NUCLEOTIDE SEQUENCE</scope>
</reference>
<proteinExistence type="predicted"/>
<comment type="caution">
    <text evidence="2">The sequence shown here is derived from an EMBL/GenBank/DDBJ whole genome shotgun (WGS) entry which is preliminary data.</text>
</comment>
<organism evidence="2 4">
    <name type="scientific">Adineta steineri</name>
    <dbReference type="NCBI Taxonomy" id="433720"/>
    <lineage>
        <taxon>Eukaryota</taxon>
        <taxon>Metazoa</taxon>
        <taxon>Spiralia</taxon>
        <taxon>Gnathifera</taxon>
        <taxon>Rotifera</taxon>
        <taxon>Eurotatoria</taxon>
        <taxon>Bdelloidea</taxon>
        <taxon>Adinetida</taxon>
        <taxon>Adinetidae</taxon>
        <taxon>Adineta</taxon>
    </lineage>
</organism>
<dbReference type="Proteomes" id="UP000663891">
    <property type="component" value="Unassembled WGS sequence"/>
</dbReference>
<evidence type="ECO:0000313" key="3">
    <source>
        <dbReference type="EMBL" id="CAF3492467.1"/>
    </source>
</evidence>
<evidence type="ECO:0000256" key="1">
    <source>
        <dbReference type="SAM" id="MobiDB-lite"/>
    </source>
</evidence>
<dbReference type="OrthoDB" id="10074484at2759"/>
<feature type="compositionally biased region" description="Low complexity" evidence="1">
    <location>
        <begin position="28"/>
        <end position="42"/>
    </location>
</feature>